<dbReference type="EMBL" id="VSWD01000008">
    <property type="protein sequence ID" value="KAK3095773.1"/>
    <property type="molecule type" value="Genomic_DNA"/>
</dbReference>
<feature type="domain" description="ATP-dependent helicase C-terminal" evidence="1">
    <location>
        <begin position="8"/>
        <end position="87"/>
    </location>
</feature>
<dbReference type="GO" id="GO:0005524">
    <property type="term" value="F:ATP binding"/>
    <property type="evidence" value="ECO:0007669"/>
    <property type="project" value="InterPro"/>
</dbReference>
<organism evidence="2 3">
    <name type="scientific">Pinctada imbricata</name>
    <name type="common">Atlantic pearl-oyster</name>
    <name type="synonym">Pinctada martensii</name>
    <dbReference type="NCBI Taxonomy" id="66713"/>
    <lineage>
        <taxon>Eukaryota</taxon>
        <taxon>Metazoa</taxon>
        <taxon>Spiralia</taxon>
        <taxon>Lophotrochozoa</taxon>
        <taxon>Mollusca</taxon>
        <taxon>Bivalvia</taxon>
        <taxon>Autobranchia</taxon>
        <taxon>Pteriomorphia</taxon>
        <taxon>Pterioida</taxon>
        <taxon>Pterioidea</taxon>
        <taxon>Pteriidae</taxon>
        <taxon>Pinctada</taxon>
    </lineage>
</organism>
<dbReference type="PANTHER" id="PTHR11472:SF1">
    <property type="entry name" value="GENERAL TRANSCRIPTION AND DNA REPAIR FACTOR IIH HELICASE SUBUNIT XPD"/>
    <property type="match status" value="1"/>
</dbReference>
<dbReference type="Proteomes" id="UP001186944">
    <property type="component" value="Unassembled WGS sequence"/>
</dbReference>
<dbReference type="GO" id="GO:0016818">
    <property type="term" value="F:hydrolase activity, acting on acid anhydrides, in phosphorus-containing anhydrides"/>
    <property type="evidence" value="ECO:0007669"/>
    <property type="project" value="InterPro"/>
</dbReference>
<protein>
    <recommendedName>
        <fullName evidence="1">ATP-dependent helicase C-terminal domain-containing protein</fullName>
    </recommendedName>
</protein>
<dbReference type="GO" id="GO:0005634">
    <property type="term" value="C:nucleus"/>
    <property type="evidence" value="ECO:0007669"/>
    <property type="project" value="TreeGrafter"/>
</dbReference>
<keyword evidence="3" id="KW-1185">Reference proteome</keyword>
<gene>
    <name evidence="2" type="ORF">FSP39_018882</name>
</gene>
<dbReference type="Gene3D" id="3.40.50.300">
    <property type="entry name" value="P-loop containing nucleotide triphosphate hydrolases"/>
    <property type="match status" value="1"/>
</dbReference>
<reference evidence="2" key="1">
    <citation type="submission" date="2019-08" db="EMBL/GenBank/DDBJ databases">
        <title>The improved chromosome-level genome for the pearl oyster Pinctada fucata martensii using PacBio sequencing and Hi-C.</title>
        <authorList>
            <person name="Zheng Z."/>
        </authorList>
    </citation>
    <scope>NUCLEOTIDE SEQUENCE</scope>
    <source>
        <strain evidence="2">ZZ-2019</strain>
        <tissue evidence="2">Adductor muscle</tissue>
    </source>
</reference>
<dbReference type="AlphaFoldDB" id="A0AA88Y1F9"/>
<dbReference type="GO" id="GO:0003678">
    <property type="term" value="F:DNA helicase activity"/>
    <property type="evidence" value="ECO:0007669"/>
    <property type="project" value="TreeGrafter"/>
</dbReference>
<dbReference type="GO" id="GO:0006366">
    <property type="term" value="P:transcription by RNA polymerase II"/>
    <property type="evidence" value="ECO:0007669"/>
    <property type="project" value="TreeGrafter"/>
</dbReference>
<name>A0AA88Y1F9_PINIB</name>
<evidence type="ECO:0000313" key="3">
    <source>
        <dbReference type="Proteomes" id="UP001186944"/>
    </source>
</evidence>
<sequence length="177" mass="20502">MATFWWSLPQVVPDGLVCFFTSYVYMESTIASWYEQGIIDQVQKHKLLFIETVDAAETSLALLNFQKACENGRGAVLLSVARGTKREDRLWYYGVCLTKDLPGQIREARFPRWIQEHLRDGLCNLSTDEAVQVSRRFLRQMAQPFSREDQLGVSLLTLQQLQSEDTLKKIESRMQYV</sequence>
<evidence type="ECO:0000259" key="1">
    <source>
        <dbReference type="Pfam" id="PF13307"/>
    </source>
</evidence>
<accession>A0AA88Y1F9</accession>
<dbReference type="InterPro" id="IPR006555">
    <property type="entry name" value="ATP-dep_Helicase_C"/>
</dbReference>
<comment type="caution">
    <text evidence="2">The sequence shown here is derived from an EMBL/GenBank/DDBJ whole genome shotgun (WGS) entry which is preliminary data.</text>
</comment>
<proteinExistence type="predicted"/>
<dbReference type="Pfam" id="PF13307">
    <property type="entry name" value="Helicase_C_2"/>
    <property type="match status" value="1"/>
</dbReference>
<evidence type="ECO:0000313" key="2">
    <source>
        <dbReference type="EMBL" id="KAK3095773.1"/>
    </source>
</evidence>
<dbReference type="GO" id="GO:0045951">
    <property type="term" value="P:positive regulation of mitotic recombination"/>
    <property type="evidence" value="ECO:0007669"/>
    <property type="project" value="TreeGrafter"/>
</dbReference>
<dbReference type="GO" id="GO:0003684">
    <property type="term" value="F:damaged DNA binding"/>
    <property type="evidence" value="ECO:0007669"/>
    <property type="project" value="TreeGrafter"/>
</dbReference>
<dbReference type="PANTHER" id="PTHR11472">
    <property type="entry name" value="DNA REPAIR DEAD HELICASE RAD3/XP-D SUBFAMILY MEMBER"/>
    <property type="match status" value="1"/>
</dbReference>
<dbReference type="InterPro" id="IPR045028">
    <property type="entry name" value="DinG/Rad3-like"/>
</dbReference>
<dbReference type="InterPro" id="IPR027417">
    <property type="entry name" value="P-loop_NTPase"/>
</dbReference>